<dbReference type="InterPro" id="IPR035903">
    <property type="entry name" value="HesB-like_dom_sf"/>
</dbReference>
<dbReference type="Gene3D" id="2.60.300.12">
    <property type="entry name" value="HesB-like domain"/>
    <property type="match status" value="1"/>
</dbReference>
<dbReference type="Pfam" id="PF01521">
    <property type="entry name" value="Fe-S_biosyn"/>
    <property type="match status" value="1"/>
</dbReference>
<organism evidence="2 3">
    <name type="scientific">Paenibacillus sepulcri</name>
    <dbReference type="NCBI Taxonomy" id="359917"/>
    <lineage>
        <taxon>Bacteria</taxon>
        <taxon>Bacillati</taxon>
        <taxon>Bacillota</taxon>
        <taxon>Bacilli</taxon>
        <taxon>Bacillales</taxon>
        <taxon>Paenibacillaceae</taxon>
        <taxon>Paenibacillus</taxon>
    </lineage>
</organism>
<dbReference type="InterPro" id="IPR000361">
    <property type="entry name" value="ATAP_core_dom"/>
</dbReference>
<dbReference type="RefSeq" id="WP_210040494.1">
    <property type="nucleotide sequence ID" value="NZ_JBHLVU010000021.1"/>
</dbReference>
<evidence type="ECO:0000313" key="3">
    <source>
        <dbReference type="Proteomes" id="UP001519887"/>
    </source>
</evidence>
<name>A0ABS7C6H0_9BACL</name>
<feature type="domain" description="Core" evidence="1">
    <location>
        <begin position="1"/>
        <end position="104"/>
    </location>
</feature>
<dbReference type="EMBL" id="JAHZIK010000595">
    <property type="protein sequence ID" value="MBW7456506.1"/>
    <property type="molecule type" value="Genomic_DNA"/>
</dbReference>
<gene>
    <name evidence="2" type="ORF">K0U00_20935</name>
</gene>
<protein>
    <submittedName>
        <fullName evidence="2">Iron-sulfur cluster biosynthesis family protein</fullName>
    </submittedName>
</protein>
<evidence type="ECO:0000313" key="2">
    <source>
        <dbReference type="EMBL" id="MBW7456506.1"/>
    </source>
</evidence>
<reference evidence="2 3" key="1">
    <citation type="submission" date="2021-07" db="EMBL/GenBank/DDBJ databases">
        <title>Paenibacillus radiodurans sp. nov., isolated from the southeastern edge of Tengger Desert.</title>
        <authorList>
            <person name="Zhang G."/>
        </authorList>
    </citation>
    <scope>NUCLEOTIDE SEQUENCE [LARGE SCALE GENOMIC DNA]</scope>
    <source>
        <strain evidence="2 3">CCM 7311</strain>
    </source>
</reference>
<dbReference type="Proteomes" id="UP001519887">
    <property type="component" value="Unassembled WGS sequence"/>
</dbReference>
<proteinExistence type="predicted"/>
<evidence type="ECO:0000259" key="1">
    <source>
        <dbReference type="Pfam" id="PF01521"/>
    </source>
</evidence>
<sequence>MHFTFTPSAVEQLSEQIKDDDRSLRLMYDTEGCGCAVNGVPTLQLIKAPAADNKLGEGDPFSVWYDPNDEVFFEPSLRIDFDKSRHAFSLKSDNQIYTTNLRLLKEDIQNVQF</sequence>
<keyword evidence="3" id="KW-1185">Reference proteome</keyword>
<accession>A0ABS7C6H0</accession>
<comment type="caution">
    <text evidence="2">The sequence shown here is derived from an EMBL/GenBank/DDBJ whole genome shotgun (WGS) entry which is preliminary data.</text>
</comment>
<dbReference type="SUPFAM" id="SSF89360">
    <property type="entry name" value="HesB-like domain"/>
    <property type="match status" value="1"/>
</dbReference>